<dbReference type="EMBL" id="JARBFT010000003">
    <property type="protein sequence ID" value="MDE1514412.1"/>
    <property type="molecule type" value="Genomic_DNA"/>
</dbReference>
<dbReference type="RefSeq" id="WP_274722096.1">
    <property type="nucleotide sequence ID" value="NZ_JARBFT010000003.1"/>
</dbReference>
<gene>
    <name evidence="8" type="ORF">PUN32_05205</name>
</gene>
<dbReference type="InterPro" id="IPR013324">
    <property type="entry name" value="RNA_pol_sigma_r3/r4-like"/>
</dbReference>
<evidence type="ECO:0000256" key="4">
    <source>
        <dbReference type="ARBA" id="ARBA00023125"/>
    </source>
</evidence>
<evidence type="ECO:0000259" key="7">
    <source>
        <dbReference type="Pfam" id="PF08281"/>
    </source>
</evidence>
<evidence type="ECO:0000256" key="1">
    <source>
        <dbReference type="ARBA" id="ARBA00010641"/>
    </source>
</evidence>
<evidence type="ECO:0000256" key="3">
    <source>
        <dbReference type="ARBA" id="ARBA00023082"/>
    </source>
</evidence>
<keyword evidence="9" id="KW-1185">Reference proteome</keyword>
<keyword evidence="2" id="KW-0805">Transcription regulation</keyword>
<accession>A0ABT5UZZ5</accession>
<comment type="caution">
    <text evidence="8">The sequence shown here is derived from an EMBL/GenBank/DDBJ whole genome shotgun (WGS) entry which is preliminary data.</text>
</comment>
<keyword evidence="4" id="KW-0238">DNA-binding</keyword>
<dbReference type="InterPro" id="IPR039425">
    <property type="entry name" value="RNA_pol_sigma-70-like"/>
</dbReference>
<dbReference type="SUPFAM" id="SSF88946">
    <property type="entry name" value="Sigma2 domain of RNA polymerase sigma factors"/>
    <property type="match status" value="1"/>
</dbReference>
<dbReference type="InterPro" id="IPR013249">
    <property type="entry name" value="RNA_pol_sigma70_r4_t2"/>
</dbReference>
<dbReference type="PANTHER" id="PTHR43133:SF8">
    <property type="entry name" value="RNA POLYMERASE SIGMA FACTOR HI_1459-RELATED"/>
    <property type="match status" value="1"/>
</dbReference>
<dbReference type="NCBIfam" id="TIGR02937">
    <property type="entry name" value="sigma70-ECF"/>
    <property type="match status" value="1"/>
</dbReference>
<feature type="domain" description="RNA polymerase sigma factor 70 region 4 type 2" evidence="7">
    <location>
        <begin position="112"/>
        <end position="164"/>
    </location>
</feature>
<feature type="domain" description="RNA polymerase sigma-70 region 2" evidence="6">
    <location>
        <begin position="26"/>
        <end position="86"/>
    </location>
</feature>
<dbReference type="PANTHER" id="PTHR43133">
    <property type="entry name" value="RNA POLYMERASE ECF-TYPE SIGMA FACTO"/>
    <property type="match status" value="1"/>
</dbReference>
<evidence type="ECO:0000313" key="8">
    <source>
        <dbReference type="EMBL" id="MDE1514412.1"/>
    </source>
</evidence>
<comment type="similarity">
    <text evidence="1">Belongs to the sigma-70 factor family. ECF subfamily.</text>
</comment>
<protein>
    <submittedName>
        <fullName evidence="8">Sigma-70 family RNA polymerase sigma factor</fullName>
    </submittedName>
</protein>
<dbReference type="Gene3D" id="1.10.10.10">
    <property type="entry name" value="Winged helix-like DNA-binding domain superfamily/Winged helix DNA-binding domain"/>
    <property type="match status" value="1"/>
</dbReference>
<organism evidence="8 9">
    <name type="scientific">Vibrio chanodichtyis</name>
    <dbReference type="NCBI Taxonomy" id="3027932"/>
    <lineage>
        <taxon>Bacteria</taxon>
        <taxon>Pseudomonadati</taxon>
        <taxon>Pseudomonadota</taxon>
        <taxon>Gammaproteobacteria</taxon>
        <taxon>Vibrionales</taxon>
        <taxon>Vibrionaceae</taxon>
        <taxon>Vibrio</taxon>
    </lineage>
</organism>
<dbReference type="InterPro" id="IPR007627">
    <property type="entry name" value="RNA_pol_sigma70_r2"/>
</dbReference>
<dbReference type="InterPro" id="IPR013325">
    <property type="entry name" value="RNA_pol_sigma_r2"/>
</dbReference>
<dbReference type="Pfam" id="PF08281">
    <property type="entry name" value="Sigma70_r4_2"/>
    <property type="match status" value="1"/>
</dbReference>
<dbReference type="Proteomes" id="UP001216189">
    <property type="component" value="Unassembled WGS sequence"/>
</dbReference>
<reference evidence="8 9" key="1">
    <citation type="submission" date="2023-02" db="EMBL/GenBank/DDBJ databases">
        <title>Vibrio intestini sp. nov., a close relative of Vibrio cholerae isolated from the intestine of Healthy Culter dabryi.</title>
        <authorList>
            <person name="Wu N."/>
        </authorList>
    </citation>
    <scope>NUCLEOTIDE SEQUENCE [LARGE SCALE GENOMIC DNA]</scope>
    <source>
        <strain evidence="8 9">DSL-7</strain>
    </source>
</reference>
<dbReference type="Gene3D" id="1.10.1740.10">
    <property type="match status" value="1"/>
</dbReference>
<dbReference type="Pfam" id="PF04542">
    <property type="entry name" value="Sigma70_r2"/>
    <property type="match status" value="1"/>
</dbReference>
<evidence type="ECO:0000256" key="5">
    <source>
        <dbReference type="ARBA" id="ARBA00023163"/>
    </source>
</evidence>
<dbReference type="SUPFAM" id="SSF88659">
    <property type="entry name" value="Sigma3 and sigma4 domains of RNA polymerase sigma factors"/>
    <property type="match status" value="1"/>
</dbReference>
<evidence type="ECO:0000256" key="2">
    <source>
        <dbReference type="ARBA" id="ARBA00023015"/>
    </source>
</evidence>
<dbReference type="InterPro" id="IPR036388">
    <property type="entry name" value="WH-like_DNA-bd_sf"/>
</dbReference>
<evidence type="ECO:0000259" key="6">
    <source>
        <dbReference type="Pfam" id="PF04542"/>
    </source>
</evidence>
<dbReference type="InterPro" id="IPR014284">
    <property type="entry name" value="RNA_pol_sigma-70_dom"/>
</dbReference>
<name>A0ABT5UZZ5_9VIBR</name>
<sequence length="192" mass="22471">MPKSRISKQTSAVPCLIETWHLSESELYYWLLKQTGDPELSFDLLQDTFLKALQQKQAFCDIQNQRAWLYRVARNMLIDKQRRANKEQVQDLSDNTSIWEEYELPTVDSLAQCLPKALSKLTESESEIIKQCDLQGLTQQQFAKQNGLTLVATKSRIQRARQKLQHILQTQCHIRFDEQQRVCCFFKDSDSL</sequence>
<evidence type="ECO:0000313" key="9">
    <source>
        <dbReference type="Proteomes" id="UP001216189"/>
    </source>
</evidence>
<keyword evidence="5" id="KW-0804">Transcription</keyword>
<keyword evidence="3" id="KW-0731">Sigma factor</keyword>
<proteinExistence type="inferred from homology"/>